<keyword evidence="5" id="KW-0436">Ligase</keyword>
<evidence type="ECO:0000256" key="7">
    <source>
        <dbReference type="ARBA" id="ARBA00022840"/>
    </source>
</evidence>
<evidence type="ECO:0000256" key="2">
    <source>
        <dbReference type="ARBA" id="ARBA00008496"/>
    </source>
</evidence>
<keyword evidence="15" id="KW-1185">Reference proteome</keyword>
<dbReference type="STRING" id="574566.I0YTD2"/>
<evidence type="ECO:0000256" key="3">
    <source>
        <dbReference type="ARBA" id="ARBA00012089"/>
    </source>
</evidence>
<evidence type="ECO:0000256" key="10">
    <source>
        <dbReference type="ARBA" id="ARBA00031552"/>
    </source>
</evidence>
<feature type="domain" description="Diphthamide synthase" evidence="13">
    <location>
        <begin position="1"/>
        <end position="216"/>
    </location>
</feature>
<comment type="caution">
    <text evidence="14">The sequence shown here is derived from an EMBL/GenBank/DDBJ whole genome shotgun (WGS) entry which is preliminary data.</text>
</comment>
<evidence type="ECO:0000256" key="4">
    <source>
        <dbReference type="ARBA" id="ARBA00018426"/>
    </source>
</evidence>
<dbReference type="NCBIfam" id="TIGR00290">
    <property type="entry name" value="MJ0570_dom"/>
    <property type="match status" value="1"/>
</dbReference>
<dbReference type="PANTHER" id="PTHR12196:SF2">
    <property type="entry name" value="DIPHTHINE--AMMONIA LIGASE"/>
    <property type="match status" value="1"/>
</dbReference>
<dbReference type="Gene3D" id="3.40.50.620">
    <property type="entry name" value="HUPs"/>
    <property type="match status" value="1"/>
</dbReference>
<evidence type="ECO:0000259" key="13">
    <source>
        <dbReference type="Pfam" id="PF01902"/>
    </source>
</evidence>
<dbReference type="FunFam" id="3.40.50.620:FF:000069">
    <property type="entry name" value="diphthine--ammonia ligase"/>
    <property type="match status" value="1"/>
</dbReference>
<comment type="pathway">
    <text evidence="1">Protein modification; peptidyl-diphthamide biosynthesis.</text>
</comment>
<evidence type="ECO:0000256" key="11">
    <source>
        <dbReference type="ARBA" id="ARBA00032849"/>
    </source>
</evidence>
<dbReference type="PANTHER" id="PTHR12196">
    <property type="entry name" value="DOMAIN OF UNKNOWN FUNCTION 71 DUF71 -CONTAINING PROTEIN"/>
    <property type="match status" value="1"/>
</dbReference>
<sequence>MKVIALVSGGKDSCYNMLLCRRFGHEIVALANLLPMSPDVDELDSYMFQTVGHHIISMYAACMGLPLYRRRIKGASVQQGLVYTVTDKDEVEDMLQLLAFAKQEHPEIEAVSSGAIASDYQRQRVEHVCARLNLVSLSYMWHQPQRQLYSAMLEFGIKAILIKVAAMGLEPHLHLGKDLEEMHSHLIKLERLYGCNVCGEGGEYETLVLDCPLFQHACIQLDASDCWILMP</sequence>
<name>I0YTD2_COCSC</name>
<dbReference type="InterPro" id="IPR002761">
    <property type="entry name" value="Diphthami_syn_dom"/>
</dbReference>
<dbReference type="CDD" id="cd01994">
    <property type="entry name" value="AANH_PF0828-like"/>
    <property type="match status" value="1"/>
</dbReference>
<dbReference type="AlphaFoldDB" id="I0YTD2"/>
<dbReference type="Gene3D" id="3.90.1490.10">
    <property type="entry name" value="putative n-type atp pyrophosphatase, domain 2"/>
    <property type="match status" value="1"/>
</dbReference>
<dbReference type="PIRSF" id="PIRSF039123">
    <property type="entry name" value="Diphthamide_synthase"/>
    <property type="match status" value="1"/>
</dbReference>
<evidence type="ECO:0000256" key="1">
    <source>
        <dbReference type="ARBA" id="ARBA00005156"/>
    </source>
</evidence>
<dbReference type="InterPro" id="IPR030662">
    <property type="entry name" value="DPH6/MJ0570"/>
</dbReference>
<dbReference type="EC" id="6.3.1.14" evidence="3"/>
<evidence type="ECO:0000256" key="12">
    <source>
        <dbReference type="ARBA" id="ARBA00048108"/>
    </source>
</evidence>
<protein>
    <recommendedName>
        <fullName evidence="4">Diphthine--ammonia ligase</fullName>
        <ecNumber evidence="3">6.3.1.14</ecNumber>
    </recommendedName>
    <alternativeName>
        <fullName evidence="9">ATP-binding domain-containing protein 4</fullName>
    </alternativeName>
    <alternativeName>
        <fullName evidence="8">Diphthamide synthase</fullName>
    </alternativeName>
    <alternativeName>
        <fullName evidence="10">Diphthamide synthetase</fullName>
    </alternativeName>
    <alternativeName>
        <fullName evidence="11">Protein DPH6 homolog</fullName>
    </alternativeName>
</protein>
<comment type="similarity">
    <text evidence="2">Belongs to the Diphthine--ammonia ligase family.</text>
</comment>
<dbReference type="KEGG" id="csl:COCSUDRAFT_37397"/>
<reference evidence="14 15" key="1">
    <citation type="journal article" date="2012" name="Genome Biol.">
        <title>The genome of the polar eukaryotic microalga coccomyxa subellipsoidea reveals traits of cold adaptation.</title>
        <authorList>
            <person name="Blanc G."/>
            <person name="Agarkova I."/>
            <person name="Grimwood J."/>
            <person name="Kuo A."/>
            <person name="Brueggeman A."/>
            <person name="Dunigan D."/>
            <person name="Gurnon J."/>
            <person name="Ladunga I."/>
            <person name="Lindquist E."/>
            <person name="Lucas S."/>
            <person name="Pangilinan J."/>
            <person name="Proschold T."/>
            <person name="Salamov A."/>
            <person name="Schmutz J."/>
            <person name="Weeks D."/>
            <person name="Yamada T."/>
            <person name="Claverie J.M."/>
            <person name="Grigoriev I."/>
            <person name="Van Etten J."/>
            <person name="Lomsadze A."/>
            <person name="Borodovsky M."/>
        </authorList>
    </citation>
    <scope>NUCLEOTIDE SEQUENCE [LARGE SCALE GENOMIC DNA]</scope>
    <source>
        <strain evidence="14 15">C-169</strain>
    </source>
</reference>
<dbReference type="eggNOG" id="KOG2316">
    <property type="taxonomic scope" value="Eukaryota"/>
</dbReference>
<dbReference type="OrthoDB" id="686384at2759"/>
<evidence type="ECO:0000313" key="14">
    <source>
        <dbReference type="EMBL" id="EIE21651.1"/>
    </source>
</evidence>
<dbReference type="Pfam" id="PF01902">
    <property type="entry name" value="Diphthami_syn_2"/>
    <property type="match status" value="1"/>
</dbReference>
<dbReference type="GO" id="GO:0017178">
    <property type="term" value="F:diphthine-ammonia ligase activity"/>
    <property type="evidence" value="ECO:0007669"/>
    <property type="project" value="UniProtKB-EC"/>
</dbReference>
<dbReference type="FunFam" id="3.90.1490.10:FF:000001">
    <property type="entry name" value="Diphthine--ammonia ligase"/>
    <property type="match status" value="1"/>
</dbReference>
<dbReference type="GO" id="GO:0005524">
    <property type="term" value="F:ATP binding"/>
    <property type="evidence" value="ECO:0007669"/>
    <property type="project" value="UniProtKB-KW"/>
</dbReference>
<dbReference type="RefSeq" id="XP_005646195.1">
    <property type="nucleotide sequence ID" value="XM_005646138.1"/>
</dbReference>
<keyword evidence="6" id="KW-0547">Nucleotide-binding</keyword>
<dbReference type="GeneID" id="17039635"/>
<evidence type="ECO:0000256" key="9">
    <source>
        <dbReference type="ARBA" id="ARBA00031202"/>
    </source>
</evidence>
<dbReference type="GO" id="GO:0017183">
    <property type="term" value="P:protein histidyl modification to diphthamide"/>
    <property type="evidence" value="ECO:0007669"/>
    <property type="project" value="TreeGrafter"/>
</dbReference>
<dbReference type="Proteomes" id="UP000007264">
    <property type="component" value="Unassembled WGS sequence"/>
</dbReference>
<comment type="catalytic activity">
    <reaction evidence="12">
        <text>diphthine-[translation elongation factor 2] + NH4(+) + ATP = diphthamide-[translation elongation factor 2] + AMP + diphosphate + H(+)</text>
        <dbReference type="Rhea" id="RHEA:19753"/>
        <dbReference type="Rhea" id="RHEA-COMP:10172"/>
        <dbReference type="Rhea" id="RHEA-COMP:10174"/>
        <dbReference type="ChEBI" id="CHEBI:15378"/>
        <dbReference type="ChEBI" id="CHEBI:16692"/>
        <dbReference type="ChEBI" id="CHEBI:28938"/>
        <dbReference type="ChEBI" id="CHEBI:30616"/>
        <dbReference type="ChEBI" id="CHEBI:33019"/>
        <dbReference type="ChEBI" id="CHEBI:82696"/>
        <dbReference type="ChEBI" id="CHEBI:456215"/>
        <dbReference type="EC" id="6.3.1.14"/>
    </reaction>
</comment>
<keyword evidence="7" id="KW-0067">ATP-binding</keyword>
<evidence type="ECO:0000256" key="5">
    <source>
        <dbReference type="ARBA" id="ARBA00022598"/>
    </source>
</evidence>
<dbReference type="SUPFAM" id="SSF52402">
    <property type="entry name" value="Adenine nucleotide alpha hydrolases-like"/>
    <property type="match status" value="1"/>
</dbReference>
<evidence type="ECO:0000256" key="8">
    <source>
        <dbReference type="ARBA" id="ARBA00029814"/>
    </source>
</evidence>
<dbReference type="EMBL" id="AGSI01000012">
    <property type="protein sequence ID" value="EIE21651.1"/>
    <property type="molecule type" value="Genomic_DNA"/>
</dbReference>
<evidence type="ECO:0000256" key="6">
    <source>
        <dbReference type="ARBA" id="ARBA00022741"/>
    </source>
</evidence>
<evidence type="ECO:0000313" key="15">
    <source>
        <dbReference type="Proteomes" id="UP000007264"/>
    </source>
</evidence>
<gene>
    <name evidence="14" type="ORF">COCSUDRAFT_37397</name>
</gene>
<organism evidence="14 15">
    <name type="scientific">Coccomyxa subellipsoidea (strain C-169)</name>
    <name type="common">Green microalga</name>
    <dbReference type="NCBI Taxonomy" id="574566"/>
    <lineage>
        <taxon>Eukaryota</taxon>
        <taxon>Viridiplantae</taxon>
        <taxon>Chlorophyta</taxon>
        <taxon>core chlorophytes</taxon>
        <taxon>Trebouxiophyceae</taxon>
        <taxon>Trebouxiophyceae incertae sedis</taxon>
        <taxon>Coccomyxaceae</taxon>
        <taxon>Coccomyxa</taxon>
        <taxon>Coccomyxa subellipsoidea</taxon>
    </lineage>
</organism>
<accession>I0YTD2</accession>
<dbReference type="InterPro" id="IPR014729">
    <property type="entry name" value="Rossmann-like_a/b/a_fold"/>
</dbReference>
<proteinExistence type="inferred from homology"/>